<evidence type="ECO:0000259" key="5">
    <source>
        <dbReference type="SMART" id="SM00984"/>
    </source>
</evidence>
<sequence>MKILVMGLGYIGLPTSIMFANHGQQVVGVDVSERVVNSLNSGTIHIEEPGLQEELDKAIAVGNFRASLQAEAADAFIISVPTPNKDDALKSCDLSYVKSAITATLPYLEKGNTVIVESTIAPRTTEDFVKPLLESAGFTVGQDIFLVHCPERVLPGKIIHELIYNNRIIGGVTEACTEAGKAVYGVFVKGELIAAKASTAELSKLMENTYRDVNIALANELAKICTDLGINALDVIEMANKHPRVNLHQPGPGVGGHCLAVDPYFIAAESPTNSPLIQQARAINTSMPSFIVNQTISLMKKTGGKKITVFGLTYKGDIDDIRESPAMEIFEMLRQENDYEVVAYDPHVNAPFIEEDSLLATQDADLLLVLANHSEFRNLNPLNLANMNLKIVFDTKNIVENIAFDATYIHMGNLSEINHILAATKIPAV</sequence>
<dbReference type="InterPro" id="IPR017476">
    <property type="entry name" value="UDP-Glc/GDP-Man"/>
</dbReference>
<dbReference type="AlphaFoldDB" id="A0A7X0XYB8"/>
<dbReference type="InterPro" id="IPR008927">
    <property type="entry name" value="6-PGluconate_DH-like_C_sf"/>
</dbReference>
<dbReference type="InterPro" id="IPR028359">
    <property type="entry name" value="UDP_ManNAc/GlcNAc_DH"/>
</dbReference>
<dbReference type="InterPro" id="IPR001732">
    <property type="entry name" value="UDP-Glc/GDP-Man_DH_N"/>
</dbReference>
<evidence type="ECO:0000256" key="1">
    <source>
        <dbReference type="ARBA" id="ARBA00006601"/>
    </source>
</evidence>
<evidence type="ECO:0000256" key="2">
    <source>
        <dbReference type="ARBA" id="ARBA00023002"/>
    </source>
</evidence>
<proteinExistence type="inferred from homology"/>
<dbReference type="GO" id="GO:0000271">
    <property type="term" value="P:polysaccharide biosynthetic process"/>
    <property type="evidence" value="ECO:0007669"/>
    <property type="project" value="InterPro"/>
</dbReference>
<dbReference type="InterPro" id="IPR014026">
    <property type="entry name" value="UDP-Glc/GDP-Man_DH_dimer"/>
</dbReference>
<dbReference type="RefSeq" id="WP_185415058.1">
    <property type="nucleotide sequence ID" value="NZ_JAARNA010000002.1"/>
</dbReference>
<dbReference type="SUPFAM" id="SSF48179">
    <property type="entry name" value="6-phosphogluconate dehydrogenase C-terminal domain-like"/>
    <property type="match status" value="1"/>
</dbReference>
<comment type="similarity">
    <text evidence="1 4">Belongs to the UDP-glucose/GDP-mannose dehydrogenase family.</text>
</comment>
<dbReference type="PANTHER" id="PTHR43491:SF2">
    <property type="entry name" value="UDP-N-ACETYL-D-MANNOSAMINE DEHYDROGENASE"/>
    <property type="match status" value="1"/>
</dbReference>
<dbReference type="EMBL" id="JAARVD010000002">
    <property type="protein sequence ID" value="MBC1795857.1"/>
    <property type="molecule type" value="Genomic_DNA"/>
</dbReference>
<organism evidence="6 8">
    <name type="scientific">Listeria booriae</name>
    <dbReference type="NCBI Taxonomy" id="1552123"/>
    <lineage>
        <taxon>Bacteria</taxon>
        <taxon>Bacillati</taxon>
        <taxon>Bacillota</taxon>
        <taxon>Bacilli</taxon>
        <taxon>Bacillales</taxon>
        <taxon>Listeriaceae</taxon>
        <taxon>Listeria</taxon>
    </lineage>
</organism>
<evidence type="ECO:0000313" key="7">
    <source>
        <dbReference type="EMBL" id="MBC1795857.1"/>
    </source>
</evidence>
<dbReference type="GO" id="GO:0051287">
    <property type="term" value="F:NAD binding"/>
    <property type="evidence" value="ECO:0007669"/>
    <property type="project" value="InterPro"/>
</dbReference>
<dbReference type="Pfam" id="PF00984">
    <property type="entry name" value="UDPG_MGDP_dh"/>
    <property type="match status" value="1"/>
</dbReference>
<name>A0A7X0XYB8_9LIST</name>
<evidence type="ECO:0000256" key="3">
    <source>
        <dbReference type="ARBA" id="ARBA00023027"/>
    </source>
</evidence>
<dbReference type="InterPro" id="IPR036291">
    <property type="entry name" value="NAD(P)-bd_dom_sf"/>
</dbReference>
<dbReference type="InterPro" id="IPR036220">
    <property type="entry name" value="UDP-Glc/GDP-Man_DH_C_sf"/>
</dbReference>
<comment type="caution">
    <text evidence="6">The sequence shown here is derived from an EMBL/GenBank/DDBJ whole genome shotgun (WGS) entry which is preliminary data.</text>
</comment>
<accession>A0A7X0XYB8</accession>
<evidence type="ECO:0000313" key="9">
    <source>
        <dbReference type="Proteomes" id="UP000548082"/>
    </source>
</evidence>
<gene>
    <name evidence="6" type="ORF">HCA52_11255</name>
    <name evidence="7" type="ORF">HCA55_03920</name>
</gene>
<evidence type="ECO:0000313" key="8">
    <source>
        <dbReference type="Proteomes" id="UP000539064"/>
    </source>
</evidence>
<dbReference type="PIRSF" id="PIRSF500136">
    <property type="entry name" value="UDP_ManNAc_DH"/>
    <property type="match status" value="1"/>
</dbReference>
<dbReference type="SUPFAM" id="SSF52413">
    <property type="entry name" value="UDP-glucose/GDP-mannose dehydrogenase C-terminal domain"/>
    <property type="match status" value="1"/>
</dbReference>
<dbReference type="SMART" id="SM00984">
    <property type="entry name" value="UDPG_MGDP_dh_C"/>
    <property type="match status" value="1"/>
</dbReference>
<dbReference type="GO" id="GO:0016616">
    <property type="term" value="F:oxidoreductase activity, acting on the CH-OH group of donors, NAD or NADP as acceptor"/>
    <property type="evidence" value="ECO:0007669"/>
    <property type="project" value="InterPro"/>
</dbReference>
<dbReference type="Proteomes" id="UP000548082">
    <property type="component" value="Unassembled WGS sequence"/>
</dbReference>
<evidence type="ECO:0000256" key="4">
    <source>
        <dbReference type="PIRNR" id="PIRNR000124"/>
    </source>
</evidence>
<dbReference type="EMBL" id="JAARVG010000010">
    <property type="protein sequence ID" value="MBC1793998.1"/>
    <property type="molecule type" value="Genomic_DNA"/>
</dbReference>
<dbReference type="Pfam" id="PF03720">
    <property type="entry name" value="UDPG_MGDP_dh_C"/>
    <property type="match status" value="1"/>
</dbReference>
<evidence type="ECO:0000313" key="6">
    <source>
        <dbReference type="EMBL" id="MBC1793998.1"/>
    </source>
</evidence>
<keyword evidence="3" id="KW-0520">NAD</keyword>
<keyword evidence="2" id="KW-0560">Oxidoreductase</keyword>
<dbReference type="Proteomes" id="UP000539064">
    <property type="component" value="Unassembled WGS sequence"/>
</dbReference>
<dbReference type="PIRSF" id="PIRSF000124">
    <property type="entry name" value="UDPglc_GDPman_dh"/>
    <property type="match status" value="1"/>
</dbReference>
<reference evidence="8 9" key="1">
    <citation type="submission" date="2020-03" db="EMBL/GenBank/DDBJ databases">
        <title>Soil Listeria distribution.</title>
        <authorList>
            <person name="Liao J."/>
            <person name="Wiedmann M."/>
        </authorList>
    </citation>
    <scope>NUCLEOTIDE SEQUENCE [LARGE SCALE GENOMIC DNA]</scope>
    <source>
        <strain evidence="6 8">FSL L7-0978</strain>
        <strain evidence="7 9">FSL L7-0990</strain>
    </source>
</reference>
<dbReference type="InterPro" id="IPR014027">
    <property type="entry name" value="UDP-Glc/GDP-Man_DH_C"/>
</dbReference>
<dbReference type="Pfam" id="PF03721">
    <property type="entry name" value="UDPG_MGDP_dh_N"/>
    <property type="match status" value="1"/>
</dbReference>
<dbReference type="PANTHER" id="PTHR43491">
    <property type="entry name" value="UDP-N-ACETYL-D-MANNOSAMINE DEHYDROGENASE"/>
    <property type="match status" value="1"/>
</dbReference>
<protein>
    <submittedName>
        <fullName evidence="6">Nucleotide sugar dehydrogenase</fullName>
    </submittedName>
</protein>
<dbReference type="NCBIfam" id="TIGR03026">
    <property type="entry name" value="NDP-sugDHase"/>
    <property type="match status" value="1"/>
</dbReference>
<dbReference type="Gene3D" id="3.40.50.720">
    <property type="entry name" value="NAD(P)-binding Rossmann-like Domain"/>
    <property type="match status" value="2"/>
</dbReference>
<feature type="domain" description="UDP-glucose/GDP-mannose dehydrogenase C-terminal" evidence="5">
    <location>
        <begin position="308"/>
        <end position="401"/>
    </location>
</feature>
<dbReference type="GO" id="GO:0016628">
    <property type="term" value="F:oxidoreductase activity, acting on the CH-CH group of donors, NAD or NADP as acceptor"/>
    <property type="evidence" value="ECO:0007669"/>
    <property type="project" value="InterPro"/>
</dbReference>
<dbReference type="SUPFAM" id="SSF51735">
    <property type="entry name" value="NAD(P)-binding Rossmann-fold domains"/>
    <property type="match status" value="1"/>
</dbReference>